<dbReference type="FunFam" id="3.90.550.50:FF:000008">
    <property type="entry name" value="Beta-1,3-glucosyltransferase"/>
    <property type="match status" value="1"/>
</dbReference>
<dbReference type="Pfam" id="PF02434">
    <property type="entry name" value="Fringe"/>
    <property type="match status" value="2"/>
</dbReference>
<evidence type="ECO:0000313" key="11">
    <source>
        <dbReference type="Ensembl" id="ENSEBUP00000004014.1"/>
    </source>
</evidence>
<name>A0A8C4NJX6_EPTBU</name>
<evidence type="ECO:0000256" key="1">
    <source>
        <dbReference type="ARBA" id="ARBA00004606"/>
    </source>
</evidence>
<dbReference type="GO" id="GO:0012505">
    <property type="term" value="C:endomembrane system"/>
    <property type="evidence" value="ECO:0007669"/>
    <property type="project" value="UniProtKB-SubCell"/>
</dbReference>
<keyword evidence="12" id="KW-1185">Reference proteome</keyword>
<dbReference type="PANTHER" id="PTHR10811">
    <property type="entry name" value="FRINGE-RELATED"/>
    <property type="match status" value="1"/>
</dbReference>
<dbReference type="GO" id="GO:0016757">
    <property type="term" value="F:glycosyltransferase activity"/>
    <property type="evidence" value="ECO:0007669"/>
    <property type="project" value="UniProtKB-KW"/>
</dbReference>
<keyword evidence="5" id="KW-0812">Transmembrane</keyword>
<evidence type="ECO:0000256" key="2">
    <source>
        <dbReference type="ARBA" id="ARBA00008661"/>
    </source>
</evidence>
<reference evidence="11" key="1">
    <citation type="submission" date="2025-08" db="UniProtKB">
        <authorList>
            <consortium name="Ensembl"/>
        </authorList>
    </citation>
    <scope>IDENTIFICATION</scope>
</reference>
<organism evidence="11 12">
    <name type="scientific">Eptatretus burgeri</name>
    <name type="common">Inshore hagfish</name>
    <dbReference type="NCBI Taxonomy" id="7764"/>
    <lineage>
        <taxon>Eukaryota</taxon>
        <taxon>Metazoa</taxon>
        <taxon>Chordata</taxon>
        <taxon>Craniata</taxon>
        <taxon>Vertebrata</taxon>
        <taxon>Cyclostomata</taxon>
        <taxon>Myxini</taxon>
        <taxon>Myxiniformes</taxon>
        <taxon>Myxinidae</taxon>
        <taxon>Eptatretinae</taxon>
        <taxon>Eptatretus</taxon>
    </lineage>
</organism>
<feature type="domain" description="Fringe-like glycosyltransferase" evidence="10">
    <location>
        <begin position="256"/>
        <end position="463"/>
    </location>
</feature>
<evidence type="ECO:0000256" key="8">
    <source>
        <dbReference type="ARBA" id="ARBA00023136"/>
    </source>
</evidence>
<dbReference type="GeneTree" id="ENSGT00940000155499"/>
<evidence type="ECO:0000256" key="7">
    <source>
        <dbReference type="ARBA" id="ARBA00022989"/>
    </source>
</evidence>
<accession>A0A8C4NJX6</accession>
<proteinExistence type="inferred from homology"/>
<feature type="domain" description="Fringe-like glycosyltransferase" evidence="10">
    <location>
        <begin position="112"/>
        <end position="192"/>
    </location>
</feature>
<keyword evidence="7" id="KW-1133">Transmembrane helix</keyword>
<dbReference type="InterPro" id="IPR003378">
    <property type="entry name" value="Fringe-like_glycosylTrfase"/>
</dbReference>
<dbReference type="GO" id="GO:0016020">
    <property type="term" value="C:membrane"/>
    <property type="evidence" value="ECO:0007669"/>
    <property type="project" value="UniProtKB-SubCell"/>
</dbReference>
<keyword evidence="6" id="KW-0735">Signal-anchor</keyword>
<dbReference type="AlphaFoldDB" id="A0A8C4NJX6"/>
<comment type="subcellular location">
    <subcellularLocation>
        <location evidence="9">Endomembrane system</location>
        <topology evidence="9">Single-pass membrane protein</topology>
    </subcellularLocation>
    <subcellularLocation>
        <location evidence="1">Membrane</location>
        <topology evidence="1">Single-pass type II membrane protein</topology>
    </subcellularLocation>
</comment>
<keyword evidence="8" id="KW-0472">Membrane</keyword>
<evidence type="ECO:0000259" key="10">
    <source>
        <dbReference type="Pfam" id="PF02434"/>
    </source>
</evidence>
<evidence type="ECO:0000256" key="6">
    <source>
        <dbReference type="ARBA" id="ARBA00022968"/>
    </source>
</evidence>
<evidence type="ECO:0000256" key="4">
    <source>
        <dbReference type="ARBA" id="ARBA00022679"/>
    </source>
</evidence>
<sequence>MPSLVTTWRRCGDDVLYIASLDVSTGKLQEQEGKTSAGGESATLTAHQIFFVVQSQRNRHHIEEAENLREDILRQSLGLGQASPEILFLHETEEPAGAWTILPILPRIASTLHGKLAWLFFCTEETLVDLKHLVHLLSQYDHRQEWFLGHPLHDEEATIIHHFAFHEGSTSFLYPDFEAGWALSRVLVDRLSKKWDLTSHDLDFTIDLKHEVALYIWDGGKGIKLTAVPQFCTLNETGKGCATAVNTTFPTCGKPVPVEDIFFAVKTCKKFHHDRVPIVWKTWGPQAKNIEFYSDESDPSIPTITLGVRNTERGHCGKMFAILKRMSSHHELQSIPWLVIVDDDTLISVPRLAALLSCYNTKDPIYLGERYGYGLHTGGGYNYITGGGGIVLNREGLRRLLASGCTCSSDDAPDDMILGMCFHSLGITTIHCPLFHQARPEDYAKGYLAHQIPISFHKHWNTQPLRVYCEWLFADDMSSNVCNSRDEL</sequence>
<dbReference type="Ensembl" id="ENSEBUT00000004426.1">
    <property type="protein sequence ID" value="ENSEBUP00000004014.1"/>
    <property type="gene ID" value="ENSEBUG00000002861.1"/>
</dbReference>
<keyword evidence="4" id="KW-0808">Transferase</keyword>
<reference evidence="11" key="2">
    <citation type="submission" date="2025-09" db="UniProtKB">
        <authorList>
            <consortium name="Ensembl"/>
        </authorList>
    </citation>
    <scope>IDENTIFICATION</scope>
</reference>
<evidence type="ECO:0000313" key="12">
    <source>
        <dbReference type="Proteomes" id="UP000694388"/>
    </source>
</evidence>
<comment type="similarity">
    <text evidence="2">Belongs to the glycosyltransferase 31 family.</text>
</comment>
<evidence type="ECO:0000256" key="5">
    <source>
        <dbReference type="ARBA" id="ARBA00022692"/>
    </source>
</evidence>
<dbReference type="Proteomes" id="UP000694388">
    <property type="component" value="Unplaced"/>
</dbReference>
<evidence type="ECO:0000256" key="3">
    <source>
        <dbReference type="ARBA" id="ARBA00022676"/>
    </source>
</evidence>
<protein>
    <submittedName>
        <fullName evidence="11">Beta 3-glucosyltransferase a</fullName>
    </submittedName>
</protein>
<dbReference type="Gene3D" id="3.90.550.50">
    <property type="match status" value="2"/>
</dbReference>
<evidence type="ECO:0000256" key="9">
    <source>
        <dbReference type="ARBA" id="ARBA00037847"/>
    </source>
</evidence>
<keyword evidence="3" id="KW-0328">Glycosyltransferase</keyword>